<dbReference type="OrthoDB" id="9811841at2"/>
<protein>
    <recommendedName>
        <fullName evidence="4 10">4-alpha-glucanotransferase</fullName>
        <ecNumber evidence="3 10">2.4.1.25</ecNumber>
    </recommendedName>
    <alternativeName>
        <fullName evidence="8 10">Amylomaltase</fullName>
    </alternativeName>
    <alternativeName>
        <fullName evidence="9 10">Disproportionating enzyme</fullName>
    </alternativeName>
</protein>
<comment type="catalytic activity">
    <reaction evidence="1 10">
        <text>Transfers a segment of a (1-&gt;4)-alpha-D-glucan to a new position in an acceptor, which may be glucose or a (1-&gt;4)-alpha-D-glucan.</text>
        <dbReference type="EC" id="2.4.1.25"/>
    </reaction>
</comment>
<evidence type="ECO:0000256" key="3">
    <source>
        <dbReference type="ARBA" id="ARBA00012560"/>
    </source>
</evidence>
<dbReference type="PANTHER" id="PTHR32438:SF5">
    <property type="entry name" value="4-ALPHA-GLUCANOTRANSFERASE DPE1, CHLOROPLASTIC_AMYLOPLASTIC"/>
    <property type="match status" value="1"/>
</dbReference>
<keyword evidence="5 10" id="KW-0328">Glycosyltransferase</keyword>
<dbReference type="Pfam" id="PF02446">
    <property type="entry name" value="Glyco_hydro_77"/>
    <property type="match status" value="1"/>
</dbReference>
<dbReference type="EC" id="2.4.1.25" evidence="3 10"/>
<evidence type="ECO:0000256" key="1">
    <source>
        <dbReference type="ARBA" id="ARBA00000439"/>
    </source>
</evidence>
<reference evidence="11 12" key="1">
    <citation type="submission" date="2016-10" db="EMBL/GenBank/DDBJ databases">
        <authorList>
            <person name="de Groot N.N."/>
        </authorList>
    </citation>
    <scope>NUCLEOTIDE SEQUENCE [LARGE SCALE GENOMIC DNA]</scope>
    <source>
        <strain evidence="11 12">743A</strain>
    </source>
</reference>
<evidence type="ECO:0000256" key="6">
    <source>
        <dbReference type="ARBA" id="ARBA00022679"/>
    </source>
</evidence>
<proteinExistence type="inferred from homology"/>
<dbReference type="Gene3D" id="3.20.20.80">
    <property type="entry name" value="Glycosidases"/>
    <property type="match status" value="1"/>
</dbReference>
<dbReference type="EMBL" id="FOYZ01000015">
    <property type="protein sequence ID" value="SFS01294.1"/>
    <property type="molecule type" value="Genomic_DNA"/>
</dbReference>
<keyword evidence="12" id="KW-1185">Reference proteome</keyword>
<evidence type="ECO:0000256" key="5">
    <source>
        <dbReference type="ARBA" id="ARBA00022676"/>
    </source>
</evidence>
<dbReference type="InterPro" id="IPR003385">
    <property type="entry name" value="Glyco_hydro_77"/>
</dbReference>
<evidence type="ECO:0000313" key="12">
    <source>
        <dbReference type="Proteomes" id="UP000199659"/>
    </source>
</evidence>
<evidence type="ECO:0000256" key="10">
    <source>
        <dbReference type="RuleBase" id="RU361207"/>
    </source>
</evidence>
<dbReference type="AlphaFoldDB" id="A0A1I6LCZ8"/>
<evidence type="ECO:0000256" key="9">
    <source>
        <dbReference type="ARBA" id="ARBA00031501"/>
    </source>
</evidence>
<evidence type="ECO:0000256" key="4">
    <source>
        <dbReference type="ARBA" id="ARBA00020295"/>
    </source>
</evidence>
<dbReference type="SUPFAM" id="SSF51445">
    <property type="entry name" value="(Trans)glycosidases"/>
    <property type="match status" value="1"/>
</dbReference>
<dbReference type="PANTHER" id="PTHR32438">
    <property type="entry name" value="4-ALPHA-GLUCANOTRANSFERASE DPE1, CHLOROPLASTIC/AMYLOPLASTIC"/>
    <property type="match status" value="1"/>
</dbReference>
<organism evidence="11 12">
    <name type="scientific">Anaeromicropila populeti</name>
    <dbReference type="NCBI Taxonomy" id="37658"/>
    <lineage>
        <taxon>Bacteria</taxon>
        <taxon>Bacillati</taxon>
        <taxon>Bacillota</taxon>
        <taxon>Clostridia</taxon>
        <taxon>Lachnospirales</taxon>
        <taxon>Lachnospiraceae</taxon>
        <taxon>Anaeromicropila</taxon>
    </lineage>
</organism>
<keyword evidence="7 10" id="KW-0119">Carbohydrate metabolism</keyword>
<evidence type="ECO:0000256" key="2">
    <source>
        <dbReference type="ARBA" id="ARBA00005684"/>
    </source>
</evidence>
<evidence type="ECO:0000256" key="7">
    <source>
        <dbReference type="ARBA" id="ARBA00023277"/>
    </source>
</evidence>
<sequence>MERGAGILLPVSSIPSKYGIGSLGREAYKCVDMLAEAGQKYWQVLPVGPTSYGDSPYQSFSAFAGNPYFIDLELIMEEGLLSQEELQEAEVSEEEAEIDYERLFLTRFDVLRKAYLRSNILGEGNFALFQQKQKFWLRDYALFMALKEHFGQVEWSLWQEDIKFHEEEAVCRYSQLLEESIGFYEFLQYKFYQQWEKLRKYANDKGIKVIGDIPLYVAMDSADVWVHNRLFELDERRNPIHVAGVPPDIFSETGQRWGNPLYRWDVMEKEEFMWWHNRMSASAALYDVIRIDHFIGIVRYYSIPFRCPTAIEGDWKAGPGKKLVDTIVRSVGNSEIIAEDLGIVVPAVRELMENAKWPGMKVLLFAFDGNEWNEHLPKNFATSNMIVYGGTHDNDTIMGFLNSKTAQELHRILQYLHVATKEEAVQAMFEMAYKSIANVAIFQIQDVLKLGNNARMNEPSTLGKNWKWRMRKGQFTKKNCGELKKLTLETKR</sequence>
<dbReference type="NCBIfam" id="TIGR00217">
    <property type="entry name" value="malQ"/>
    <property type="match status" value="1"/>
</dbReference>
<comment type="similarity">
    <text evidence="2 10">Belongs to the disproportionating enzyme family.</text>
</comment>
<dbReference type="GO" id="GO:0004134">
    <property type="term" value="F:4-alpha-glucanotransferase activity"/>
    <property type="evidence" value="ECO:0007669"/>
    <property type="project" value="UniProtKB-EC"/>
</dbReference>
<dbReference type="GO" id="GO:0005975">
    <property type="term" value="P:carbohydrate metabolic process"/>
    <property type="evidence" value="ECO:0007669"/>
    <property type="project" value="InterPro"/>
</dbReference>
<gene>
    <name evidence="11" type="ORF">SAMN05661086_03221</name>
</gene>
<dbReference type="NCBIfam" id="NF011080">
    <property type="entry name" value="PRK14508.1-3"/>
    <property type="match status" value="1"/>
</dbReference>
<name>A0A1I6LCZ8_9FIRM</name>
<evidence type="ECO:0000256" key="8">
    <source>
        <dbReference type="ARBA" id="ARBA00031423"/>
    </source>
</evidence>
<dbReference type="Proteomes" id="UP000199659">
    <property type="component" value="Unassembled WGS sequence"/>
</dbReference>
<dbReference type="STRING" id="37658.SAMN05661086_03221"/>
<keyword evidence="6 10" id="KW-0808">Transferase</keyword>
<accession>A0A1I6LCZ8</accession>
<dbReference type="RefSeq" id="WP_092563046.1">
    <property type="nucleotide sequence ID" value="NZ_FOYZ01000015.1"/>
</dbReference>
<evidence type="ECO:0000313" key="11">
    <source>
        <dbReference type="EMBL" id="SFS01294.1"/>
    </source>
</evidence>
<dbReference type="InterPro" id="IPR017853">
    <property type="entry name" value="GH"/>
</dbReference>